<dbReference type="AlphaFoldDB" id="A0A1V2ZXT3"/>
<dbReference type="PANTHER" id="PTHR30231">
    <property type="entry name" value="DNA POLYMERASE III SUBUNIT EPSILON"/>
    <property type="match status" value="1"/>
</dbReference>
<reference evidence="5 6" key="1">
    <citation type="submission" date="2017-02" db="EMBL/GenBank/DDBJ databases">
        <title>Genomic diversity within the haloalkaliphilic genus Thioalkalivibrio.</title>
        <authorList>
            <person name="Ahn A.-C."/>
            <person name="Meier-Kolthoff J."/>
            <person name="Overmars L."/>
            <person name="Richter M."/>
            <person name="Woyke T."/>
            <person name="Sorokin D.Y."/>
            <person name="Muyzer G."/>
        </authorList>
    </citation>
    <scope>NUCLEOTIDE SEQUENCE [LARGE SCALE GENOMIC DNA]</scope>
    <source>
        <strain evidence="5 6">HL17</strain>
    </source>
</reference>
<keyword evidence="2" id="KW-0378">Hydrolase</keyword>
<dbReference type="GO" id="GO:0003676">
    <property type="term" value="F:nucleic acid binding"/>
    <property type="evidence" value="ECO:0007669"/>
    <property type="project" value="InterPro"/>
</dbReference>
<evidence type="ECO:0000313" key="6">
    <source>
        <dbReference type="Proteomes" id="UP000189177"/>
    </source>
</evidence>
<evidence type="ECO:0000256" key="2">
    <source>
        <dbReference type="ARBA" id="ARBA00022801"/>
    </source>
</evidence>
<dbReference type="STRING" id="252474.B1A74_09975"/>
<dbReference type="GO" id="GO:0005829">
    <property type="term" value="C:cytosol"/>
    <property type="evidence" value="ECO:0007669"/>
    <property type="project" value="TreeGrafter"/>
</dbReference>
<evidence type="ECO:0000256" key="1">
    <source>
        <dbReference type="ARBA" id="ARBA00022722"/>
    </source>
</evidence>
<dbReference type="InterPro" id="IPR013520">
    <property type="entry name" value="Ribonucl_H"/>
</dbReference>
<organism evidence="5 6">
    <name type="scientific">Thioalkalivibrio halophilus</name>
    <dbReference type="NCBI Taxonomy" id="252474"/>
    <lineage>
        <taxon>Bacteria</taxon>
        <taxon>Pseudomonadati</taxon>
        <taxon>Pseudomonadota</taxon>
        <taxon>Gammaproteobacteria</taxon>
        <taxon>Chromatiales</taxon>
        <taxon>Ectothiorhodospiraceae</taxon>
        <taxon>Thioalkalivibrio</taxon>
    </lineage>
</organism>
<keyword evidence="3" id="KW-0269">Exonuclease</keyword>
<evidence type="ECO:0000259" key="4">
    <source>
        <dbReference type="SMART" id="SM00479"/>
    </source>
</evidence>
<keyword evidence="1" id="KW-0540">Nuclease</keyword>
<accession>A0A1V2ZXT3</accession>
<evidence type="ECO:0000313" key="5">
    <source>
        <dbReference type="EMBL" id="OOC09653.1"/>
    </source>
</evidence>
<comment type="caution">
    <text evidence="5">The sequence shown here is derived from an EMBL/GenBank/DDBJ whole genome shotgun (WGS) entry which is preliminary data.</text>
</comment>
<dbReference type="GO" id="GO:0006259">
    <property type="term" value="P:DNA metabolic process"/>
    <property type="evidence" value="ECO:0007669"/>
    <property type="project" value="UniProtKB-ARBA"/>
</dbReference>
<name>A0A1V2ZXT3_9GAMM</name>
<evidence type="ECO:0000256" key="3">
    <source>
        <dbReference type="ARBA" id="ARBA00022839"/>
    </source>
</evidence>
<dbReference type="SUPFAM" id="SSF53098">
    <property type="entry name" value="Ribonuclease H-like"/>
    <property type="match status" value="1"/>
</dbReference>
<dbReference type="PANTHER" id="PTHR30231:SF4">
    <property type="entry name" value="PROTEIN NEN2"/>
    <property type="match status" value="1"/>
</dbReference>
<keyword evidence="6" id="KW-1185">Reference proteome</keyword>
<dbReference type="InterPro" id="IPR012337">
    <property type="entry name" value="RNaseH-like_sf"/>
</dbReference>
<protein>
    <submittedName>
        <fullName evidence="5">DNA polymerase III subunit epsilon</fullName>
    </submittedName>
</protein>
<dbReference type="Proteomes" id="UP000189177">
    <property type="component" value="Unassembled WGS sequence"/>
</dbReference>
<dbReference type="GO" id="GO:0008408">
    <property type="term" value="F:3'-5' exonuclease activity"/>
    <property type="evidence" value="ECO:0007669"/>
    <property type="project" value="TreeGrafter"/>
</dbReference>
<dbReference type="InterPro" id="IPR036397">
    <property type="entry name" value="RNaseH_sf"/>
</dbReference>
<dbReference type="Gene3D" id="3.30.420.10">
    <property type="entry name" value="Ribonuclease H-like superfamily/Ribonuclease H"/>
    <property type="match status" value="1"/>
</dbReference>
<dbReference type="CDD" id="cd06127">
    <property type="entry name" value="DEDDh"/>
    <property type="match status" value="1"/>
</dbReference>
<dbReference type="SMART" id="SM00479">
    <property type="entry name" value="EXOIII"/>
    <property type="match status" value="1"/>
</dbReference>
<feature type="domain" description="Exonuclease" evidence="4">
    <location>
        <begin position="43"/>
        <end position="217"/>
    </location>
</feature>
<dbReference type="EMBL" id="MUZR01000041">
    <property type="protein sequence ID" value="OOC09653.1"/>
    <property type="molecule type" value="Genomic_DNA"/>
</dbReference>
<gene>
    <name evidence="5" type="ORF">B1A74_09975</name>
</gene>
<sequence length="234" mass="25508">MAPGYWRFCRARDHARSQAPAGALRDCLNTPPPAPSQPVARTRFLAVDIETTGLDPQRDAILSIGWVALDGTSIDLATAGHVLVRPQREVPEQSAVIHGITDHRAATGGTPGEALDALFRALDGRVLIAHHAALELGFLARACERHYGTRPPLAVVDTLRLAETSRRRAGRPIPARGLRLHVLRGEYNLPARRTHDALLDALGAAELFAALIAERDPTGELPLGRVLFRPRRLW</sequence>
<dbReference type="Pfam" id="PF00929">
    <property type="entry name" value="RNase_T"/>
    <property type="match status" value="1"/>
</dbReference>
<proteinExistence type="predicted"/>